<dbReference type="InterPro" id="IPR029063">
    <property type="entry name" value="SAM-dependent_MTases_sf"/>
</dbReference>
<dbReference type="SUPFAM" id="SSF53335">
    <property type="entry name" value="S-adenosyl-L-methionine-dependent methyltransferases"/>
    <property type="match status" value="1"/>
</dbReference>
<evidence type="ECO:0000313" key="1">
    <source>
        <dbReference type="EMBL" id="AEQ20358.1"/>
    </source>
</evidence>
<accession>G4WVA6</accession>
<name>G4WVA6_9BACT</name>
<reference evidence="1" key="1">
    <citation type="journal article" date="2011" name="J. Bacteriol.">
        <title>Long-chain N-acyl amino acid synthases are linked to the putative PEP-CTERM/exosortase protein-sorting system in Gram-negative bacteria.</title>
        <authorList>
            <person name="Craig J.W."/>
            <person name="Cherry M.A."/>
            <person name="Brady S.F."/>
        </authorList>
    </citation>
    <scope>NUCLEOTIDE SEQUENCE</scope>
</reference>
<dbReference type="AlphaFoldDB" id="G4WVA6"/>
<proteinExistence type="predicted"/>
<dbReference type="EMBL" id="JF429407">
    <property type="protein sequence ID" value="AEQ20358.1"/>
    <property type="molecule type" value="Genomic_DNA"/>
</dbReference>
<dbReference type="InterPro" id="IPR010743">
    <property type="entry name" value="Methionine_synth_MetW"/>
</dbReference>
<protein>
    <submittedName>
        <fullName evidence="1">Methionine biosynthesis protein MetW</fullName>
    </submittedName>
</protein>
<sequence>MNADLLELRPDLRVIAEMVKPGSSLLDVGSGEGDLLAWLERHRQVKGRGMEISQSGVNRCIARGLSVIQGDADTDLEYYADQFYDYVVLSQTLQTLRQPQAVLEHLVRIGKHAIVSVPNFAHWKNRLYLLTRGRMPVTRSLSYQWYDTPNIHFCTIADFVELCEAMRLSIEQRLTVGSDGQRRLFRNKSRLANMFGEQGIFMLTRKEERA</sequence>
<dbReference type="NCBIfam" id="TIGR02081">
    <property type="entry name" value="metW"/>
    <property type="match status" value="1"/>
</dbReference>
<organism evidence="1">
    <name type="scientific">uncultured bacterium CSL1</name>
    <dbReference type="NCBI Taxonomy" id="1091565"/>
    <lineage>
        <taxon>Bacteria</taxon>
        <taxon>environmental samples</taxon>
    </lineage>
</organism>
<dbReference type="CDD" id="cd02440">
    <property type="entry name" value="AdoMet_MTases"/>
    <property type="match status" value="1"/>
</dbReference>
<dbReference type="Gene3D" id="3.40.50.150">
    <property type="entry name" value="Vaccinia Virus protein VP39"/>
    <property type="match status" value="1"/>
</dbReference>
<dbReference type="Pfam" id="PF07021">
    <property type="entry name" value="MetW"/>
    <property type="match status" value="1"/>
</dbReference>